<evidence type="ECO:0000256" key="2">
    <source>
        <dbReference type="SAM" id="Phobius"/>
    </source>
</evidence>
<dbReference type="EMBL" id="JAUCMV010000001">
    <property type="protein sequence ID" value="KAK0427476.1"/>
    <property type="molecule type" value="Genomic_DNA"/>
</dbReference>
<evidence type="ECO:0000256" key="1">
    <source>
        <dbReference type="SAM" id="MobiDB-lite"/>
    </source>
</evidence>
<organism evidence="3 4">
    <name type="scientific">Steinernema hermaphroditum</name>
    <dbReference type="NCBI Taxonomy" id="289476"/>
    <lineage>
        <taxon>Eukaryota</taxon>
        <taxon>Metazoa</taxon>
        <taxon>Ecdysozoa</taxon>
        <taxon>Nematoda</taxon>
        <taxon>Chromadorea</taxon>
        <taxon>Rhabditida</taxon>
        <taxon>Tylenchina</taxon>
        <taxon>Panagrolaimomorpha</taxon>
        <taxon>Strongyloidoidea</taxon>
        <taxon>Steinernematidae</taxon>
        <taxon>Steinernema</taxon>
    </lineage>
</organism>
<sequence length="214" mass="24521">MDRKPKLDLSKLDKKNLPRYLDDHYEITEVPDFKQLTRLYGGRWPFRMLRLPGFEAEQQKKKRAEQEKRLEEQKAKAESSAPKSKFLSHLVDPMNTSDLTPLPMLENFISPFIQYDHEDAISPRGMKPMTPVATSTRCDVACSPMTPAMCARYKPAIRREGMTLIAADYVAVCATIVFLSYILYITIAPLFLGVLPDLLKLLEEVRSPKASKWL</sequence>
<protein>
    <submittedName>
        <fullName evidence="3">Uncharacterized protein</fullName>
    </submittedName>
</protein>
<keyword evidence="2" id="KW-0472">Membrane</keyword>
<keyword evidence="4" id="KW-1185">Reference proteome</keyword>
<feature type="region of interest" description="Disordered" evidence="1">
    <location>
        <begin position="56"/>
        <end position="81"/>
    </location>
</feature>
<name>A0AA39INB2_9BILA</name>
<reference evidence="3" key="1">
    <citation type="submission" date="2023-06" db="EMBL/GenBank/DDBJ databases">
        <title>Genomic analysis of the entomopathogenic nematode Steinernema hermaphroditum.</title>
        <authorList>
            <person name="Schwarz E.M."/>
            <person name="Heppert J.K."/>
            <person name="Baniya A."/>
            <person name="Schwartz H.T."/>
            <person name="Tan C.-H."/>
            <person name="Antoshechkin I."/>
            <person name="Sternberg P.W."/>
            <person name="Goodrich-Blair H."/>
            <person name="Dillman A.R."/>
        </authorList>
    </citation>
    <scope>NUCLEOTIDE SEQUENCE</scope>
    <source>
        <strain evidence="3">PS9179</strain>
        <tissue evidence="3">Whole animal</tissue>
    </source>
</reference>
<keyword evidence="2" id="KW-1133">Transmembrane helix</keyword>
<proteinExistence type="predicted"/>
<dbReference type="Proteomes" id="UP001175271">
    <property type="component" value="Unassembled WGS sequence"/>
</dbReference>
<gene>
    <name evidence="3" type="ORF">QR680_010248</name>
</gene>
<evidence type="ECO:0000313" key="4">
    <source>
        <dbReference type="Proteomes" id="UP001175271"/>
    </source>
</evidence>
<comment type="caution">
    <text evidence="3">The sequence shown here is derived from an EMBL/GenBank/DDBJ whole genome shotgun (WGS) entry which is preliminary data.</text>
</comment>
<dbReference type="AlphaFoldDB" id="A0AA39INB2"/>
<evidence type="ECO:0000313" key="3">
    <source>
        <dbReference type="EMBL" id="KAK0427476.1"/>
    </source>
</evidence>
<accession>A0AA39INB2</accession>
<keyword evidence="2" id="KW-0812">Transmembrane</keyword>
<feature type="compositionally biased region" description="Basic and acidic residues" evidence="1">
    <location>
        <begin position="64"/>
        <end position="77"/>
    </location>
</feature>
<feature type="transmembrane region" description="Helical" evidence="2">
    <location>
        <begin position="169"/>
        <end position="192"/>
    </location>
</feature>